<dbReference type="SUPFAM" id="SSF69349">
    <property type="entry name" value="Phage fibre proteins"/>
    <property type="match status" value="1"/>
</dbReference>
<dbReference type="InterPro" id="IPR006531">
    <property type="entry name" value="Gp5/Vgr_OB"/>
</dbReference>
<keyword evidence="3" id="KW-1185">Reference proteome</keyword>
<organism evidence="2 3">
    <name type="scientific">Extibacter muris</name>
    <dbReference type="NCBI Taxonomy" id="1796622"/>
    <lineage>
        <taxon>Bacteria</taxon>
        <taxon>Bacillati</taxon>
        <taxon>Bacillota</taxon>
        <taxon>Clostridia</taxon>
        <taxon>Lachnospirales</taxon>
        <taxon>Lachnospiraceae</taxon>
        <taxon>Extibacter</taxon>
    </lineage>
</organism>
<dbReference type="SUPFAM" id="SSF69255">
    <property type="entry name" value="gp5 N-terminal domain-like"/>
    <property type="match status" value="1"/>
</dbReference>
<evidence type="ECO:0000313" key="2">
    <source>
        <dbReference type="EMBL" id="TDA20946.1"/>
    </source>
</evidence>
<evidence type="ECO:0000259" key="1">
    <source>
        <dbReference type="Pfam" id="PF04717"/>
    </source>
</evidence>
<proteinExistence type="predicted"/>
<dbReference type="Gene3D" id="2.40.50.230">
    <property type="entry name" value="Gp5 N-terminal domain"/>
    <property type="match status" value="1"/>
</dbReference>
<protein>
    <recommendedName>
        <fullName evidence="1">Gp5/Type VI secretion system Vgr protein OB-fold domain-containing protein</fullName>
    </recommendedName>
</protein>
<gene>
    <name evidence="2" type="ORF">E1963_14310</name>
</gene>
<dbReference type="AlphaFoldDB" id="A0A4R4FE50"/>
<comment type="caution">
    <text evidence="2">The sequence shown here is derived from an EMBL/GenBank/DDBJ whole genome shotgun (WGS) entry which is preliminary data.</text>
</comment>
<name>A0A4R4FE50_9FIRM</name>
<accession>A0A4R4FE50</accession>
<sequence length="250" mass="27633">MSLYDEVEEISGQQLRTAENGGERIYGVILAVVVENYKKELPGMVQVQIPVRDEENSIYRWAKVAHMYSGREWGQYFQPETGDQVLLAFEHGNIERPFIVGSVPRNNDKFISQSAKEQNEIKRIVSRHGNEIVMLDAKDSDGEKDSIQIRTNGKEQSISLDNAKKQIVMKAEEKLTIKVGDTITVTLNGNSGKVTIEAKQVNIHASDSMRYETDGAASLSGQNMTVKASTSLKLESNGMAAVKGSVINLG</sequence>
<dbReference type="InterPro" id="IPR037026">
    <property type="entry name" value="Vgr_OB-fold_dom_sf"/>
</dbReference>
<reference evidence="2 3" key="1">
    <citation type="journal article" date="2016" name="Nat. Microbiol.">
        <title>The Mouse Intestinal Bacterial Collection (miBC) provides host-specific insight into cultured diversity and functional potential of the gut microbiota.</title>
        <authorList>
            <person name="Lagkouvardos I."/>
            <person name="Pukall R."/>
            <person name="Abt B."/>
            <person name="Foesel B.U."/>
            <person name="Meier-Kolthoff J.P."/>
            <person name="Kumar N."/>
            <person name="Bresciani A."/>
            <person name="Martinez I."/>
            <person name="Just S."/>
            <person name="Ziegler C."/>
            <person name="Brugiroux S."/>
            <person name="Garzetti D."/>
            <person name="Wenning M."/>
            <person name="Bui T.P."/>
            <person name="Wang J."/>
            <person name="Hugenholtz F."/>
            <person name="Plugge C.M."/>
            <person name="Peterson D.A."/>
            <person name="Hornef M.W."/>
            <person name="Baines J.F."/>
            <person name="Smidt H."/>
            <person name="Walter J."/>
            <person name="Kristiansen K."/>
            <person name="Nielsen H.B."/>
            <person name="Haller D."/>
            <person name="Overmann J."/>
            <person name="Stecher B."/>
            <person name="Clavel T."/>
        </authorList>
    </citation>
    <scope>NUCLEOTIDE SEQUENCE [LARGE SCALE GENOMIC DNA]</scope>
    <source>
        <strain evidence="2 3">DSM 28560</strain>
    </source>
</reference>
<feature type="domain" description="Gp5/Type VI secretion system Vgr protein OB-fold" evidence="1">
    <location>
        <begin position="30"/>
        <end position="103"/>
    </location>
</feature>
<evidence type="ECO:0000313" key="3">
    <source>
        <dbReference type="Proteomes" id="UP000295710"/>
    </source>
</evidence>
<dbReference type="Proteomes" id="UP000295710">
    <property type="component" value="Unassembled WGS sequence"/>
</dbReference>
<dbReference type="Pfam" id="PF04717">
    <property type="entry name" value="Phage_base_V"/>
    <property type="match status" value="1"/>
</dbReference>
<dbReference type="EMBL" id="SMMX01000013">
    <property type="protein sequence ID" value="TDA20946.1"/>
    <property type="molecule type" value="Genomic_DNA"/>
</dbReference>
<dbReference type="RefSeq" id="WP_132279262.1">
    <property type="nucleotide sequence ID" value="NZ_JAOBST010000011.1"/>
</dbReference>